<dbReference type="OrthoDB" id="4732505at2759"/>
<evidence type="ECO:0000256" key="1">
    <source>
        <dbReference type="SAM" id="SignalP"/>
    </source>
</evidence>
<organism evidence="2 3">
    <name type="scientific">Aspergillus sclerotiicarbonarius (strain CBS 121057 / IBT 28362)</name>
    <dbReference type="NCBI Taxonomy" id="1448318"/>
    <lineage>
        <taxon>Eukaryota</taxon>
        <taxon>Fungi</taxon>
        <taxon>Dikarya</taxon>
        <taxon>Ascomycota</taxon>
        <taxon>Pezizomycotina</taxon>
        <taxon>Eurotiomycetes</taxon>
        <taxon>Eurotiomycetidae</taxon>
        <taxon>Eurotiales</taxon>
        <taxon>Aspergillaceae</taxon>
        <taxon>Aspergillus</taxon>
        <taxon>Aspergillus subgen. Circumdati</taxon>
    </lineage>
</organism>
<evidence type="ECO:0000313" key="3">
    <source>
        <dbReference type="Proteomes" id="UP000248423"/>
    </source>
</evidence>
<accession>A0A319ER63</accession>
<gene>
    <name evidence="2" type="ORF">BO78DRAFT_435306</name>
</gene>
<dbReference type="Proteomes" id="UP000248423">
    <property type="component" value="Unassembled WGS sequence"/>
</dbReference>
<reference evidence="2 3" key="1">
    <citation type="submission" date="2018-02" db="EMBL/GenBank/DDBJ databases">
        <title>The genomes of Aspergillus section Nigri reveals drivers in fungal speciation.</title>
        <authorList>
            <consortium name="DOE Joint Genome Institute"/>
            <person name="Vesth T.C."/>
            <person name="Nybo J."/>
            <person name="Theobald S."/>
            <person name="Brandl J."/>
            <person name="Frisvad J.C."/>
            <person name="Nielsen K.F."/>
            <person name="Lyhne E.K."/>
            <person name="Kogle M.E."/>
            <person name="Kuo A."/>
            <person name="Riley R."/>
            <person name="Clum A."/>
            <person name="Nolan M."/>
            <person name="Lipzen A."/>
            <person name="Salamov A."/>
            <person name="Henrissat B."/>
            <person name="Wiebenga A."/>
            <person name="De vries R.P."/>
            <person name="Grigoriev I.V."/>
            <person name="Mortensen U.H."/>
            <person name="Andersen M.R."/>
            <person name="Baker S.E."/>
        </authorList>
    </citation>
    <scope>NUCLEOTIDE SEQUENCE [LARGE SCALE GENOMIC DNA]</scope>
    <source>
        <strain evidence="2 3">CBS 121057</strain>
    </source>
</reference>
<dbReference type="EMBL" id="KZ826315">
    <property type="protein sequence ID" value="PYI12732.1"/>
    <property type="molecule type" value="Genomic_DNA"/>
</dbReference>
<feature type="chain" id="PRO_5016359631" evidence="1">
    <location>
        <begin position="18"/>
        <end position="192"/>
    </location>
</feature>
<dbReference type="VEuPathDB" id="FungiDB:BO78DRAFT_435306"/>
<keyword evidence="1" id="KW-0732">Signal</keyword>
<keyword evidence="3" id="KW-1185">Reference proteome</keyword>
<protein>
    <submittedName>
        <fullName evidence="2">Uncharacterized protein</fullName>
    </submittedName>
</protein>
<name>A0A319ER63_ASPSB</name>
<sequence length="192" mass="21348">MHSFLIITLTLLTSSTAVRIRNFNGRNCRSSTYGECQNVRATDCCDARRGKSYYTSSMFSGLPTTAIGSICTQSGRKNCGTVRQSGHGLSLCLTNGNSRGSYWFDCRSCRKREDDPSSDLELAMAHPALDSVEPDIVSIEGHRFYTNGSTPVEIRDAIFDYLGADALYVDIPETFRVYELPEPVGEDDHEQY</sequence>
<evidence type="ECO:0000313" key="2">
    <source>
        <dbReference type="EMBL" id="PYI12732.1"/>
    </source>
</evidence>
<proteinExistence type="predicted"/>
<feature type="signal peptide" evidence="1">
    <location>
        <begin position="1"/>
        <end position="17"/>
    </location>
</feature>
<dbReference type="AlphaFoldDB" id="A0A319ER63"/>